<dbReference type="SUPFAM" id="SSF54001">
    <property type="entry name" value="Cysteine proteinases"/>
    <property type="match status" value="1"/>
</dbReference>
<evidence type="ECO:0000313" key="3">
    <source>
        <dbReference type="RefSeq" id="XP_026740859.1"/>
    </source>
</evidence>
<keyword evidence="2" id="KW-1185">Reference proteome</keyword>
<dbReference type="PROSITE" id="PS50235">
    <property type="entry name" value="USP_3"/>
    <property type="match status" value="1"/>
</dbReference>
<dbReference type="KEGG" id="tnl:113503198"/>
<dbReference type="GeneID" id="113503198"/>
<dbReference type="InParanoid" id="A0A7E5WJI7"/>
<feature type="domain" description="USP" evidence="1">
    <location>
        <begin position="1"/>
        <end position="48"/>
    </location>
</feature>
<dbReference type="InterPro" id="IPR028889">
    <property type="entry name" value="USP"/>
</dbReference>
<reference evidence="3" key="1">
    <citation type="submission" date="2025-08" db="UniProtKB">
        <authorList>
            <consortium name="RefSeq"/>
        </authorList>
    </citation>
    <scope>IDENTIFICATION</scope>
</reference>
<dbReference type="Proteomes" id="UP000322000">
    <property type="component" value="Chromosome 18"/>
</dbReference>
<dbReference type="OrthoDB" id="265776at2759"/>
<name>A0A7E5WJI7_TRINI</name>
<accession>A0A7E5WJI7</accession>
<sequence>MSGGHYVAYARNPSGAWLCYNDSSCRELPGRSPPIDPASAYLLFYERQGLDYERYLPDITGKEPVVKDAEVLDPDDNDLKKMCSIM</sequence>
<protein>
    <submittedName>
        <fullName evidence="3">Ubiquitin carboxyl-terminal hydrolase 32-like</fullName>
    </submittedName>
</protein>
<dbReference type="RefSeq" id="XP_026740859.1">
    <property type="nucleotide sequence ID" value="XM_026885058.1"/>
</dbReference>
<dbReference type="InterPro" id="IPR001394">
    <property type="entry name" value="Peptidase_C19_UCH"/>
</dbReference>
<dbReference type="AlphaFoldDB" id="A0A7E5WJI7"/>
<organism evidence="2 3">
    <name type="scientific">Trichoplusia ni</name>
    <name type="common">Cabbage looper</name>
    <dbReference type="NCBI Taxonomy" id="7111"/>
    <lineage>
        <taxon>Eukaryota</taxon>
        <taxon>Metazoa</taxon>
        <taxon>Ecdysozoa</taxon>
        <taxon>Arthropoda</taxon>
        <taxon>Hexapoda</taxon>
        <taxon>Insecta</taxon>
        <taxon>Pterygota</taxon>
        <taxon>Neoptera</taxon>
        <taxon>Endopterygota</taxon>
        <taxon>Lepidoptera</taxon>
        <taxon>Glossata</taxon>
        <taxon>Ditrysia</taxon>
        <taxon>Noctuoidea</taxon>
        <taxon>Noctuidae</taxon>
        <taxon>Plusiinae</taxon>
        <taxon>Trichoplusia</taxon>
    </lineage>
</organism>
<proteinExistence type="predicted"/>
<dbReference type="Gene3D" id="3.90.70.10">
    <property type="entry name" value="Cysteine proteinases"/>
    <property type="match status" value="1"/>
</dbReference>
<dbReference type="GO" id="GO:0004843">
    <property type="term" value="F:cysteine-type deubiquitinase activity"/>
    <property type="evidence" value="ECO:0007669"/>
    <property type="project" value="InterPro"/>
</dbReference>
<evidence type="ECO:0000313" key="2">
    <source>
        <dbReference type="Proteomes" id="UP000322000"/>
    </source>
</evidence>
<dbReference type="GO" id="GO:0016579">
    <property type="term" value="P:protein deubiquitination"/>
    <property type="evidence" value="ECO:0007669"/>
    <property type="project" value="InterPro"/>
</dbReference>
<evidence type="ECO:0000259" key="1">
    <source>
        <dbReference type="PROSITE" id="PS50235"/>
    </source>
</evidence>
<dbReference type="Pfam" id="PF00443">
    <property type="entry name" value="UCH"/>
    <property type="match status" value="1"/>
</dbReference>
<gene>
    <name evidence="3" type="primary">LOC113503198</name>
</gene>
<dbReference type="InterPro" id="IPR038765">
    <property type="entry name" value="Papain-like_cys_pep_sf"/>
</dbReference>